<sequence>MYDRQELKVAPDQRVIMVIWEQHLKHHSVGLAINETGLSVRHLLSQIKNIKECAEPFGQFSWNPCLSS</sequence>
<accession>A0ACC1CZK2</accession>
<keyword evidence="2" id="KW-1185">Reference proteome</keyword>
<dbReference type="EMBL" id="CM034398">
    <property type="protein sequence ID" value="KAJ0177026.1"/>
    <property type="molecule type" value="Genomic_DNA"/>
</dbReference>
<protein>
    <submittedName>
        <fullName evidence="1">Uncharacterized protein</fullName>
    </submittedName>
</protein>
<comment type="caution">
    <text evidence="1">The sequence shown here is derived from an EMBL/GenBank/DDBJ whole genome shotgun (WGS) entry which is preliminary data.</text>
</comment>
<dbReference type="Proteomes" id="UP000824533">
    <property type="component" value="Linkage Group LG12"/>
</dbReference>
<organism evidence="1 2">
    <name type="scientific">Dendrolimus kikuchii</name>
    <dbReference type="NCBI Taxonomy" id="765133"/>
    <lineage>
        <taxon>Eukaryota</taxon>
        <taxon>Metazoa</taxon>
        <taxon>Ecdysozoa</taxon>
        <taxon>Arthropoda</taxon>
        <taxon>Hexapoda</taxon>
        <taxon>Insecta</taxon>
        <taxon>Pterygota</taxon>
        <taxon>Neoptera</taxon>
        <taxon>Endopterygota</taxon>
        <taxon>Lepidoptera</taxon>
        <taxon>Glossata</taxon>
        <taxon>Ditrysia</taxon>
        <taxon>Bombycoidea</taxon>
        <taxon>Lasiocampidae</taxon>
        <taxon>Dendrolimus</taxon>
    </lineage>
</organism>
<evidence type="ECO:0000313" key="2">
    <source>
        <dbReference type="Proteomes" id="UP000824533"/>
    </source>
</evidence>
<proteinExistence type="predicted"/>
<reference evidence="1 2" key="1">
    <citation type="journal article" date="2021" name="Front. Genet.">
        <title>Chromosome-Level Genome Assembly Reveals Significant Gene Expansion in the Toll and IMD Signaling Pathways of Dendrolimus kikuchii.</title>
        <authorList>
            <person name="Zhou J."/>
            <person name="Wu P."/>
            <person name="Xiong Z."/>
            <person name="Liu N."/>
            <person name="Zhao N."/>
            <person name="Ji M."/>
            <person name="Qiu Y."/>
            <person name="Yang B."/>
        </authorList>
    </citation>
    <scope>NUCLEOTIDE SEQUENCE [LARGE SCALE GENOMIC DNA]</scope>
    <source>
        <strain evidence="1">Ann1</strain>
    </source>
</reference>
<evidence type="ECO:0000313" key="1">
    <source>
        <dbReference type="EMBL" id="KAJ0177026.1"/>
    </source>
</evidence>
<gene>
    <name evidence="1" type="ORF">K1T71_007035</name>
</gene>
<name>A0ACC1CZK2_9NEOP</name>